<proteinExistence type="predicted"/>
<dbReference type="EMBL" id="MT144294">
    <property type="protein sequence ID" value="QJA51865.1"/>
    <property type="molecule type" value="Genomic_DNA"/>
</dbReference>
<dbReference type="EMBL" id="MT144941">
    <property type="protein sequence ID" value="QJI01675.1"/>
    <property type="molecule type" value="Genomic_DNA"/>
</dbReference>
<organism evidence="1">
    <name type="scientific">viral metagenome</name>
    <dbReference type="NCBI Taxonomy" id="1070528"/>
    <lineage>
        <taxon>unclassified sequences</taxon>
        <taxon>metagenomes</taxon>
        <taxon>organismal metagenomes</taxon>
    </lineage>
</organism>
<reference evidence="1" key="1">
    <citation type="submission" date="2020-03" db="EMBL/GenBank/DDBJ databases">
        <title>The deep terrestrial virosphere.</title>
        <authorList>
            <person name="Holmfeldt K."/>
            <person name="Nilsson E."/>
            <person name="Simone D."/>
            <person name="Lopez-Fernandez M."/>
            <person name="Wu X."/>
            <person name="de Brujin I."/>
            <person name="Lundin D."/>
            <person name="Andersson A."/>
            <person name="Bertilsson S."/>
            <person name="Dopson M."/>
        </authorList>
    </citation>
    <scope>NUCLEOTIDE SEQUENCE</scope>
    <source>
        <strain evidence="1">TM448A02341</strain>
        <strain evidence="2">TM448B02711</strain>
    </source>
</reference>
<sequence length="85" mass="9616">MKEKIIQYIGDILTNLTGQAHCPFCESTEFISNLEILAQVDVHANPAYYTQQLIAITKCNLIACKNCREIILGNGEFKIKKVKEE</sequence>
<gene>
    <name evidence="1" type="ORF">TM448A02341_0006</name>
    <name evidence="2" type="ORF">TM448B02711_0007</name>
</gene>
<evidence type="ECO:0000313" key="1">
    <source>
        <dbReference type="EMBL" id="QJA51865.1"/>
    </source>
</evidence>
<accession>A0A6H1ZX68</accession>
<evidence type="ECO:0000313" key="2">
    <source>
        <dbReference type="EMBL" id="QJI01675.1"/>
    </source>
</evidence>
<protein>
    <submittedName>
        <fullName evidence="1">Uncharacterized protein</fullName>
    </submittedName>
</protein>
<dbReference type="AlphaFoldDB" id="A0A6H1ZX68"/>
<name>A0A6H1ZX68_9ZZZZ</name>